<dbReference type="EMBL" id="MNPL01026298">
    <property type="protein sequence ID" value="OQR68039.1"/>
    <property type="molecule type" value="Genomic_DNA"/>
</dbReference>
<dbReference type="InterPro" id="IPR037188">
    <property type="entry name" value="Sdo1/SBDS_central_sf"/>
</dbReference>
<dbReference type="Proteomes" id="UP000192247">
    <property type="component" value="Unassembled WGS sequence"/>
</dbReference>
<proteinExistence type="predicted"/>
<dbReference type="PANTHER" id="PTHR10927">
    <property type="entry name" value="RIBOSOME MATURATION PROTEIN SBDS"/>
    <property type="match status" value="1"/>
</dbReference>
<evidence type="ECO:0000313" key="3">
    <source>
        <dbReference type="Proteomes" id="UP000192247"/>
    </source>
</evidence>
<dbReference type="Pfam" id="PF09377">
    <property type="entry name" value="SBDS_domain_II"/>
    <property type="match status" value="1"/>
</dbReference>
<dbReference type="InterPro" id="IPR039100">
    <property type="entry name" value="Sdo1/SBDS-like"/>
</dbReference>
<keyword evidence="3" id="KW-1185">Reference proteome</keyword>
<reference evidence="2 3" key="1">
    <citation type="journal article" date="2017" name="Gigascience">
        <title>Draft genome of the honey bee ectoparasitic mite, Tropilaelaps mercedesae, is shaped by the parasitic life history.</title>
        <authorList>
            <person name="Dong X."/>
            <person name="Armstrong S.D."/>
            <person name="Xia D."/>
            <person name="Makepeace B.L."/>
            <person name="Darby A.C."/>
            <person name="Kadowaki T."/>
        </authorList>
    </citation>
    <scope>NUCLEOTIDE SEQUENCE [LARGE SCALE GENOMIC DNA]</scope>
    <source>
        <strain evidence="2">Wuxi-XJTLU</strain>
    </source>
</reference>
<sequence>MVAKKEDFGKCKKIPTKGKPKMSYEERRAQMEWTFKEVAHVVADSIVNPDTKESYPLSVIETAMRRLYGSVRPNVSIKIQALQFILAFYWISYNAYEPEKIRVIVPSGEVLRDSLRELAIDIELNEVDCHGKLQMVMTVDLDVRNAVSQLTEQERLKDAMWYR</sequence>
<dbReference type="InterPro" id="IPR018978">
    <property type="entry name" value="SDO1/SBDS_central"/>
</dbReference>
<dbReference type="AlphaFoldDB" id="A0A1V9X386"/>
<accession>A0A1V9X386</accession>
<feature type="domain" description="Ribosome maturation protein SDO1/SBDS central" evidence="1">
    <location>
        <begin position="36"/>
        <end position="85"/>
    </location>
</feature>
<dbReference type="GO" id="GO:0042254">
    <property type="term" value="P:ribosome biogenesis"/>
    <property type="evidence" value="ECO:0007669"/>
    <property type="project" value="InterPro"/>
</dbReference>
<organism evidence="2 3">
    <name type="scientific">Tropilaelaps mercedesae</name>
    <dbReference type="NCBI Taxonomy" id="418985"/>
    <lineage>
        <taxon>Eukaryota</taxon>
        <taxon>Metazoa</taxon>
        <taxon>Ecdysozoa</taxon>
        <taxon>Arthropoda</taxon>
        <taxon>Chelicerata</taxon>
        <taxon>Arachnida</taxon>
        <taxon>Acari</taxon>
        <taxon>Parasitiformes</taxon>
        <taxon>Mesostigmata</taxon>
        <taxon>Gamasina</taxon>
        <taxon>Dermanyssoidea</taxon>
        <taxon>Laelapidae</taxon>
        <taxon>Tropilaelaps</taxon>
    </lineage>
</organism>
<comment type="caution">
    <text evidence="2">The sequence shown here is derived from an EMBL/GenBank/DDBJ whole genome shotgun (WGS) entry which is preliminary data.</text>
</comment>
<gene>
    <name evidence="2" type="ORF">BIW11_13159</name>
</gene>
<dbReference type="PANTHER" id="PTHR10927:SF2">
    <property type="entry name" value="RESTRICTION OF TELOMERE CAPPING PROTEIN 3"/>
    <property type="match status" value="1"/>
</dbReference>
<evidence type="ECO:0000313" key="2">
    <source>
        <dbReference type="EMBL" id="OQR68039.1"/>
    </source>
</evidence>
<dbReference type="InParanoid" id="A0A1V9X386"/>
<evidence type="ECO:0000259" key="1">
    <source>
        <dbReference type="Pfam" id="PF09377"/>
    </source>
</evidence>
<dbReference type="Gene3D" id="1.10.10.900">
    <property type="entry name" value="SBDS protein C-terminal domain, subdomain 1"/>
    <property type="match status" value="1"/>
</dbReference>
<protein>
    <submittedName>
        <fullName evidence="2">Ribosome maturation protein SBDS-like</fullName>
    </submittedName>
</protein>
<dbReference type="SUPFAM" id="SSF109728">
    <property type="entry name" value="Hypothetical protein AF0491, middle domain"/>
    <property type="match status" value="1"/>
</dbReference>
<name>A0A1V9X386_9ACAR</name>
<dbReference type="STRING" id="418985.A0A1V9X386"/>